<proteinExistence type="predicted"/>
<protein>
    <recommendedName>
        <fullName evidence="4">DUF2852 domain-containing protein</fullName>
    </recommendedName>
</protein>
<name>A0A840I6P5_9PROT</name>
<dbReference type="Proteomes" id="UP000563524">
    <property type="component" value="Unassembled WGS sequence"/>
</dbReference>
<dbReference type="EMBL" id="JACHOB010000004">
    <property type="protein sequence ID" value="MBB4659670.1"/>
    <property type="molecule type" value="Genomic_DNA"/>
</dbReference>
<evidence type="ECO:0000313" key="3">
    <source>
        <dbReference type="Proteomes" id="UP000563524"/>
    </source>
</evidence>
<organism evidence="2 3">
    <name type="scientific">Parvularcula dongshanensis</name>
    <dbReference type="NCBI Taxonomy" id="1173995"/>
    <lineage>
        <taxon>Bacteria</taxon>
        <taxon>Pseudomonadati</taxon>
        <taxon>Pseudomonadota</taxon>
        <taxon>Alphaproteobacteria</taxon>
        <taxon>Parvularculales</taxon>
        <taxon>Parvularculaceae</taxon>
        <taxon>Parvularcula</taxon>
    </lineage>
</organism>
<evidence type="ECO:0000313" key="2">
    <source>
        <dbReference type="EMBL" id="MBB4659670.1"/>
    </source>
</evidence>
<evidence type="ECO:0000256" key="1">
    <source>
        <dbReference type="SAM" id="MobiDB-lite"/>
    </source>
</evidence>
<comment type="caution">
    <text evidence="2">The sequence shown here is derived from an EMBL/GenBank/DDBJ whole genome shotgun (WGS) entry which is preliminary data.</text>
</comment>
<dbReference type="AlphaFoldDB" id="A0A840I6P5"/>
<sequence>MSYGREMGIDLSNWGKAKRSGSHLMSSVKRSAQPKSGNAAFDDWRDQEMTRLDEERRKLDEARAEFEEYVSELRKARDREEFESFQRRRNSTIDGTPDEGTTAA</sequence>
<dbReference type="InterPro" id="IPR021273">
    <property type="entry name" value="DUF2852"/>
</dbReference>
<feature type="region of interest" description="Disordered" evidence="1">
    <location>
        <begin position="77"/>
        <end position="104"/>
    </location>
</feature>
<keyword evidence="3" id="KW-1185">Reference proteome</keyword>
<evidence type="ECO:0008006" key="4">
    <source>
        <dbReference type="Google" id="ProtNLM"/>
    </source>
</evidence>
<feature type="region of interest" description="Disordered" evidence="1">
    <location>
        <begin position="25"/>
        <end position="46"/>
    </location>
</feature>
<dbReference type="Pfam" id="PF11014">
    <property type="entry name" value="DUF2852"/>
    <property type="match status" value="1"/>
</dbReference>
<feature type="compositionally biased region" description="Basic and acidic residues" evidence="1">
    <location>
        <begin position="77"/>
        <end position="86"/>
    </location>
</feature>
<feature type="compositionally biased region" description="Polar residues" evidence="1">
    <location>
        <begin position="25"/>
        <end position="36"/>
    </location>
</feature>
<accession>A0A840I6P5</accession>
<gene>
    <name evidence="2" type="ORF">GGQ59_002207</name>
</gene>
<reference evidence="2 3" key="1">
    <citation type="submission" date="2020-08" db="EMBL/GenBank/DDBJ databases">
        <title>Genomic Encyclopedia of Type Strains, Phase IV (KMG-IV): sequencing the most valuable type-strain genomes for metagenomic binning, comparative biology and taxonomic classification.</title>
        <authorList>
            <person name="Goeker M."/>
        </authorList>
    </citation>
    <scope>NUCLEOTIDE SEQUENCE [LARGE SCALE GENOMIC DNA]</scope>
    <source>
        <strain evidence="2 3">DSM 102850</strain>
    </source>
</reference>